<protein>
    <submittedName>
        <fullName evidence="2">Uncharacterized protein</fullName>
    </submittedName>
</protein>
<sequence>MRLLLAGDAGIAWPALGRWVASAFVLPGGLAEPGSAIMADAALRAHPADRLLYFAGGPEHALRDASLGDPAQALTEWAVRARAVLRVVHAHPGRCLLVDIDDVMGRADDLLAGVSDWLEINPQPVEPPPTAAHEVDGEDVLWRMAASACVAARADIETLAQEWLASCIPVGPARAPTSPMGADAALVRLRQLHNDLAEHHRARQQLHAERDALARQHAEQALWAQSLEHDLQRQEEAVASLDGELARQREQQSVREAENERLLADLVLHRAQIDQLLEHNDALAKDAASAHAVAEAAKAEHLETKAAAAAAAAHAAAEAERIAADAARAAAAATEAKLAAEGALEDAGHRLATVTDELDQVRQRRQALEGDLQSVRTALAEARLELGAVQAEREELTAQLIQAHSDAAAAQALASEPAALGNTWPTGNAGSARAPVVAGGVSLVRLRDEAPHREAHFQFTGVLTPKGHLPELDVRLVDHHGRPGIVIFGNAAQPPFSGWRQTGDEAGQGYMLVVPSDGEGPRTLSPLPAADWAFLRSLADLLLLASEEPEFGLRPAWRQVAQRLCLQLDSLPPRLRYDNLRVVTNADGSCVVHLEAVTWGSRQLSDVDLRWRPEGATGPDAAGCALAWLLPEDPDVVPPLTLWPEAPDGRLQAAWPLAVGAGFGAAARRRWWAAQPEADRRLLLAVLDALPAAAAFTDTARQARWQAAAMALHAEARKTLRALRLRSALRRR</sequence>
<dbReference type="EMBL" id="SACT01000008">
    <property type="protein sequence ID" value="RVT49457.1"/>
    <property type="molecule type" value="Genomic_DNA"/>
</dbReference>
<reference evidence="2 3" key="1">
    <citation type="submission" date="2019-01" db="EMBL/GenBank/DDBJ databases">
        <authorList>
            <person name="Chen W.-M."/>
        </authorList>
    </citation>
    <scope>NUCLEOTIDE SEQUENCE [LARGE SCALE GENOMIC DNA]</scope>
    <source>
        <strain evidence="2 3">ICH-3</strain>
    </source>
</reference>
<gene>
    <name evidence="2" type="ORF">ENE75_20525</name>
</gene>
<feature type="coiled-coil region" evidence="1">
    <location>
        <begin position="189"/>
        <end position="251"/>
    </location>
</feature>
<dbReference type="AlphaFoldDB" id="A0A3S2VUZ5"/>
<keyword evidence="1" id="KW-0175">Coiled coil</keyword>
<accession>A0A3S2VUZ5</accession>
<evidence type="ECO:0000256" key="1">
    <source>
        <dbReference type="SAM" id="Coils"/>
    </source>
</evidence>
<evidence type="ECO:0000313" key="2">
    <source>
        <dbReference type="EMBL" id="RVT49457.1"/>
    </source>
</evidence>
<name>A0A3S2VUZ5_9BURK</name>
<dbReference type="RefSeq" id="WP_128200208.1">
    <property type="nucleotide sequence ID" value="NZ_SACT01000008.1"/>
</dbReference>
<evidence type="ECO:0000313" key="3">
    <source>
        <dbReference type="Proteomes" id="UP000288178"/>
    </source>
</evidence>
<comment type="caution">
    <text evidence="2">The sequence shown here is derived from an EMBL/GenBank/DDBJ whole genome shotgun (WGS) entry which is preliminary data.</text>
</comment>
<organism evidence="2 3">
    <name type="scientific">Rubrivivax albus</name>
    <dbReference type="NCBI Taxonomy" id="2499835"/>
    <lineage>
        <taxon>Bacteria</taxon>
        <taxon>Pseudomonadati</taxon>
        <taxon>Pseudomonadota</taxon>
        <taxon>Betaproteobacteria</taxon>
        <taxon>Burkholderiales</taxon>
        <taxon>Sphaerotilaceae</taxon>
        <taxon>Rubrivivax</taxon>
    </lineage>
</organism>
<keyword evidence="3" id="KW-1185">Reference proteome</keyword>
<feature type="coiled-coil region" evidence="1">
    <location>
        <begin position="344"/>
        <end position="399"/>
    </location>
</feature>
<proteinExistence type="predicted"/>
<dbReference type="Proteomes" id="UP000288178">
    <property type="component" value="Unassembled WGS sequence"/>
</dbReference>